<proteinExistence type="predicted"/>
<protein>
    <submittedName>
        <fullName evidence="1">Uncharacterized protein</fullName>
    </submittedName>
</protein>
<sequence length="86" mass="9627">MEKLEGYQLAALIDRAEYQRFGETATVCALILHNGFVVIGVSGCLNPADFDETIGRDEAYKDAFAKLWQLQGYHLKTLFAESETHS</sequence>
<dbReference type="Pfam" id="PF13876">
    <property type="entry name" value="Phage_gp49_66"/>
    <property type="match status" value="1"/>
</dbReference>
<evidence type="ECO:0000313" key="1">
    <source>
        <dbReference type="EMBL" id="DAE07622.1"/>
    </source>
</evidence>
<name>A0A8S5PKN1_9CAUD</name>
<reference evidence="1" key="1">
    <citation type="journal article" date="2021" name="Proc. Natl. Acad. Sci. U.S.A.">
        <title>A Catalog of Tens of Thousands of Viruses from Human Metagenomes Reveals Hidden Associations with Chronic Diseases.</title>
        <authorList>
            <person name="Tisza M.J."/>
            <person name="Buck C.B."/>
        </authorList>
    </citation>
    <scope>NUCLEOTIDE SEQUENCE</scope>
    <source>
        <strain evidence="1">CtIyl4</strain>
    </source>
</reference>
<accession>A0A8S5PKN1</accession>
<dbReference type="EMBL" id="BK015453">
    <property type="protein sequence ID" value="DAE07622.1"/>
    <property type="molecule type" value="Genomic_DNA"/>
</dbReference>
<dbReference type="InterPro" id="IPR025915">
    <property type="entry name" value="Phage_gp49_66"/>
</dbReference>
<organism evidence="1">
    <name type="scientific">Myoviridae sp. ctIyl4</name>
    <dbReference type="NCBI Taxonomy" id="2825078"/>
    <lineage>
        <taxon>Viruses</taxon>
        <taxon>Duplodnaviria</taxon>
        <taxon>Heunggongvirae</taxon>
        <taxon>Uroviricota</taxon>
        <taxon>Caudoviricetes</taxon>
    </lineage>
</organism>